<gene>
    <name evidence="3" type="ORF">J2Z66_004643</name>
</gene>
<dbReference type="SMART" id="SM00635">
    <property type="entry name" value="BID_2"/>
    <property type="match status" value="1"/>
</dbReference>
<dbReference type="SUPFAM" id="SSF49373">
    <property type="entry name" value="Invasin/intimin cell-adhesion fragments"/>
    <property type="match status" value="1"/>
</dbReference>
<dbReference type="EMBL" id="JAGGLB010000016">
    <property type="protein sequence ID" value="MBP1993026.1"/>
    <property type="molecule type" value="Genomic_DNA"/>
</dbReference>
<dbReference type="InterPro" id="IPR013783">
    <property type="entry name" value="Ig-like_fold"/>
</dbReference>
<feature type="signal peptide" evidence="1">
    <location>
        <begin position="1"/>
        <end position="25"/>
    </location>
</feature>
<organism evidence="3 4">
    <name type="scientific">Paenibacillus eucommiae</name>
    <dbReference type="NCBI Taxonomy" id="1355755"/>
    <lineage>
        <taxon>Bacteria</taxon>
        <taxon>Bacillati</taxon>
        <taxon>Bacillota</taxon>
        <taxon>Bacilli</taxon>
        <taxon>Bacillales</taxon>
        <taxon>Paenibacillaceae</taxon>
        <taxon>Paenibacillus</taxon>
    </lineage>
</organism>
<dbReference type="InterPro" id="IPR032179">
    <property type="entry name" value="Cry22Aa_Ig-like"/>
</dbReference>
<dbReference type="PANTHER" id="PTHR43308:SF5">
    <property type="entry name" value="S-LAYER PROTEIN _ PEPTIDOGLYCAN ENDO-BETA-N-ACETYLGLUCOSAMINIDASE"/>
    <property type="match status" value="1"/>
</dbReference>
<evidence type="ECO:0000256" key="1">
    <source>
        <dbReference type="SAM" id="SignalP"/>
    </source>
</evidence>
<sequence>MRSVLISILALLFIGVNLTGTYVHANPDNGDTVTLDQSGISSPYGLAYYDGEVYVAQRDKGISKFTLATGAVTQIVASNQSFMSIAVNQEGDLFYTVDSSNKINKIPRSALSGQLPLTANELAAISTVYHQASFNYVYGLAFNSAGDLYFAGYNSNGIFVLPKDSSTSTQLLADITPAANFYAIAFDNAGNLYLNNINGNFYKISYEAFSAPLTSSSMVNTGKRGEVYGLTFLPDGRSYTGNAGVITEISFQSPPVITLNGPAVINIGFGEEYEEAGVTIVDEKHENLIAQITYSKDGLQVDRVNTGVAGTYKVHYNVTNPLGLKAAEVKRTVIVESPIAVTGITLDQKTLNLEANGTSSTLNAEVLPANAANKTIIWESSDPNIATVTDGIVRPVSAGTTTITASTVDGDFTDTAVVTVTSVPSPAPTSVGEKITLAVKDSTGQNLSNATATLTRTSGANGQKKDEVTFSQGNALETISSLQAAKQTIARLILPDTKDEVEQVKVSFTHSAAKLLAEANISIEIHMNDVIVSIPAASLTNYTEDVYFHIVPIKEKSAQNEVEDRAKQEKIVTKAIGRGTISIVGRPMTIETNLQSRAVELVLPLDPQIVPQDAAARKQWLSRLSIFVEHSDGEKELIQPQVVNFQEGKLGLKFTVTKFSTFTIVDLPQQEVEVPNKPSILYKGYMQGYLDGTFRPDHTMSRAEMAMILSRLEAGTSTPASAAAPYSDVPSSHWALQAILYTQTAGLMDGVSGNVFAPGQAITRAEMAAISSRWLNLTGEGQSQASDISGHWASAYIKQASQAGIMTDLQDGTFKPNQPLTRAEAAAIINRILKRDVKQAPVTTSFTDVPSTHWAFSDIIAASTDFTSK</sequence>
<feature type="chain" id="PRO_5045285831" description="SLH domain-containing protein" evidence="1">
    <location>
        <begin position="26"/>
        <end position="869"/>
    </location>
</feature>
<dbReference type="Pfam" id="PF16403">
    <property type="entry name" value="Bact_surface_Ig-like"/>
    <property type="match status" value="1"/>
</dbReference>
<accession>A0ABS4J1L8</accession>
<dbReference type="InterPro" id="IPR008964">
    <property type="entry name" value="Invasin/intimin_cell_adhesion"/>
</dbReference>
<evidence type="ECO:0000313" key="4">
    <source>
        <dbReference type="Proteomes" id="UP001519287"/>
    </source>
</evidence>
<keyword evidence="4" id="KW-1185">Reference proteome</keyword>
<protein>
    <recommendedName>
        <fullName evidence="2">SLH domain-containing protein</fullName>
    </recommendedName>
</protein>
<dbReference type="Gene3D" id="2.60.40.10">
    <property type="entry name" value="Immunoglobulins"/>
    <property type="match status" value="1"/>
</dbReference>
<dbReference type="Pfam" id="PF02368">
    <property type="entry name" value="Big_2"/>
    <property type="match status" value="1"/>
</dbReference>
<dbReference type="InterPro" id="IPR003343">
    <property type="entry name" value="Big_2"/>
</dbReference>
<keyword evidence="1" id="KW-0732">Signal</keyword>
<evidence type="ECO:0000313" key="3">
    <source>
        <dbReference type="EMBL" id="MBP1993026.1"/>
    </source>
</evidence>
<evidence type="ECO:0000259" key="2">
    <source>
        <dbReference type="PROSITE" id="PS51272"/>
    </source>
</evidence>
<dbReference type="PROSITE" id="PS51272">
    <property type="entry name" value="SLH"/>
    <property type="match status" value="3"/>
</dbReference>
<dbReference type="Proteomes" id="UP001519287">
    <property type="component" value="Unassembled WGS sequence"/>
</dbReference>
<dbReference type="Gene3D" id="2.120.10.30">
    <property type="entry name" value="TolB, C-terminal domain"/>
    <property type="match status" value="1"/>
</dbReference>
<dbReference type="Gene3D" id="2.60.40.1080">
    <property type="match status" value="1"/>
</dbReference>
<dbReference type="InterPro" id="IPR011042">
    <property type="entry name" value="6-blade_b-propeller_TolB-like"/>
</dbReference>
<reference evidence="3 4" key="1">
    <citation type="submission" date="2021-03" db="EMBL/GenBank/DDBJ databases">
        <title>Genomic Encyclopedia of Type Strains, Phase IV (KMG-IV): sequencing the most valuable type-strain genomes for metagenomic binning, comparative biology and taxonomic classification.</title>
        <authorList>
            <person name="Goeker M."/>
        </authorList>
    </citation>
    <scope>NUCLEOTIDE SEQUENCE [LARGE SCALE GENOMIC DNA]</scope>
    <source>
        <strain evidence="3 4">DSM 26048</strain>
    </source>
</reference>
<feature type="domain" description="SLH" evidence="2">
    <location>
        <begin position="780"/>
        <end position="843"/>
    </location>
</feature>
<proteinExistence type="predicted"/>
<dbReference type="InterPro" id="IPR051465">
    <property type="entry name" value="Cell_Envelope_Struct_Comp"/>
</dbReference>
<dbReference type="SUPFAM" id="SSF101898">
    <property type="entry name" value="NHL repeat"/>
    <property type="match status" value="1"/>
</dbReference>
<feature type="domain" description="SLH" evidence="2">
    <location>
        <begin position="658"/>
        <end position="721"/>
    </location>
</feature>
<name>A0ABS4J1L8_9BACL</name>
<feature type="domain" description="SLH" evidence="2">
    <location>
        <begin position="722"/>
        <end position="779"/>
    </location>
</feature>
<dbReference type="InterPro" id="IPR001119">
    <property type="entry name" value="SLH_dom"/>
</dbReference>
<dbReference type="RefSeq" id="WP_209974530.1">
    <property type="nucleotide sequence ID" value="NZ_JAGGLB010000016.1"/>
</dbReference>
<comment type="caution">
    <text evidence="3">The sequence shown here is derived from an EMBL/GenBank/DDBJ whole genome shotgun (WGS) entry which is preliminary data.</text>
</comment>
<dbReference type="PANTHER" id="PTHR43308">
    <property type="entry name" value="OUTER MEMBRANE PROTEIN ALPHA-RELATED"/>
    <property type="match status" value="1"/>
</dbReference>
<dbReference type="Pfam" id="PF00395">
    <property type="entry name" value="SLH"/>
    <property type="match status" value="3"/>
</dbReference>